<comment type="function">
    <text evidence="13">F(1)F(0) ATP synthase produces ATP from ADP in the presence of a proton or sodium gradient. F-type ATPases consist of two structural domains, F(1) containing the extramembraneous catalytic core and F(0) containing the membrane proton channel, linked together by a central stalk and a peripheral stalk. During catalysis, ATP synthesis in the catalytic domain of F(1) is coupled via a rotary mechanism of the central stalk subunits to proton translocation.</text>
</comment>
<dbReference type="Gene3D" id="1.20.5.620">
    <property type="entry name" value="F1F0 ATP synthase subunit B, membrane domain"/>
    <property type="match status" value="1"/>
</dbReference>
<dbReference type="GO" id="GO:0012505">
    <property type="term" value="C:endomembrane system"/>
    <property type="evidence" value="ECO:0007669"/>
    <property type="project" value="UniProtKB-SubCell"/>
</dbReference>
<dbReference type="CDD" id="cd06503">
    <property type="entry name" value="ATP-synt_Fo_b"/>
    <property type="match status" value="1"/>
</dbReference>
<evidence type="ECO:0000256" key="3">
    <source>
        <dbReference type="ARBA" id="ARBA00005513"/>
    </source>
</evidence>
<evidence type="ECO:0000256" key="11">
    <source>
        <dbReference type="ARBA" id="ARBA00023136"/>
    </source>
</evidence>
<dbReference type="NCBIfam" id="NF004411">
    <property type="entry name" value="PRK05759.1-2"/>
    <property type="match status" value="1"/>
</dbReference>
<dbReference type="NCBIfam" id="TIGR01144">
    <property type="entry name" value="ATP_synt_b"/>
    <property type="match status" value="1"/>
</dbReference>
<dbReference type="EMBL" id="FPHV01000015">
    <property type="protein sequence ID" value="SFV80891.1"/>
    <property type="molecule type" value="Genomic_DNA"/>
</dbReference>
<evidence type="ECO:0000256" key="4">
    <source>
        <dbReference type="ARBA" id="ARBA00022448"/>
    </source>
</evidence>
<evidence type="ECO:0000256" key="8">
    <source>
        <dbReference type="ARBA" id="ARBA00022781"/>
    </source>
</evidence>
<keyword evidence="11 15" id="KW-0472">Membrane</keyword>
<keyword evidence="8" id="KW-0375">Hydrogen ion transport</keyword>
<dbReference type="InterPro" id="IPR005864">
    <property type="entry name" value="ATP_synth_F0_bsu_bac"/>
</dbReference>
<dbReference type="HAMAP" id="MF_01398">
    <property type="entry name" value="ATP_synth_b_bprime"/>
    <property type="match status" value="1"/>
</dbReference>
<evidence type="ECO:0000256" key="9">
    <source>
        <dbReference type="ARBA" id="ARBA00022989"/>
    </source>
</evidence>
<keyword evidence="14" id="KW-0175">Coiled coil</keyword>
<evidence type="ECO:0000256" key="14">
    <source>
        <dbReference type="SAM" id="Coils"/>
    </source>
</evidence>
<evidence type="ECO:0000256" key="15">
    <source>
        <dbReference type="SAM" id="Phobius"/>
    </source>
</evidence>
<name>A0A1W1DHR5_9ZZZZ</name>
<evidence type="ECO:0000256" key="10">
    <source>
        <dbReference type="ARBA" id="ARBA00023065"/>
    </source>
</evidence>
<dbReference type="GO" id="GO:0045259">
    <property type="term" value="C:proton-transporting ATP synthase complex"/>
    <property type="evidence" value="ECO:0007669"/>
    <property type="project" value="UniProtKB-KW"/>
</dbReference>
<keyword evidence="4" id="KW-0813">Transport</keyword>
<dbReference type="PANTHER" id="PTHR33445:SF1">
    <property type="entry name" value="ATP SYNTHASE SUBUNIT B"/>
    <property type="match status" value="1"/>
</dbReference>
<keyword evidence="7 15" id="KW-0812">Transmembrane</keyword>
<dbReference type="SUPFAM" id="SSF81573">
    <property type="entry name" value="F1F0 ATP synthase subunit B, membrane domain"/>
    <property type="match status" value="1"/>
</dbReference>
<evidence type="ECO:0000313" key="16">
    <source>
        <dbReference type="EMBL" id="SFV80891.1"/>
    </source>
</evidence>
<feature type="coiled-coil region" evidence="14">
    <location>
        <begin position="47"/>
        <end position="74"/>
    </location>
</feature>
<evidence type="ECO:0000256" key="13">
    <source>
        <dbReference type="ARBA" id="ARBA00025198"/>
    </source>
</evidence>
<dbReference type="AlphaFoldDB" id="A0A1W1DHR5"/>
<evidence type="ECO:0000256" key="1">
    <source>
        <dbReference type="ARBA" id="ARBA00004167"/>
    </source>
</evidence>
<keyword evidence="9 15" id="KW-1133">Transmembrane helix</keyword>
<accession>A0A1W1DHR5</accession>
<keyword evidence="10" id="KW-0406">Ion transport</keyword>
<dbReference type="Pfam" id="PF00430">
    <property type="entry name" value="ATP-synt_B"/>
    <property type="match status" value="1"/>
</dbReference>
<dbReference type="InterPro" id="IPR050059">
    <property type="entry name" value="ATP_synthase_B_chain"/>
</dbReference>
<reference evidence="16" key="1">
    <citation type="submission" date="2016-10" db="EMBL/GenBank/DDBJ databases">
        <authorList>
            <person name="de Groot N.N."/>
        </authorList>
    </citation>
    <scope>NUCLEOTIDE SEQUENCE</scope>
</reference>
<gene>
    <name evidence="16" type="ORF">MNB_SUP05-6-585</name>
    <name evidence="17" type="ORF">MNB_SUP05-9-934</name>
</gene>
<evidence type="ECO:0000256" key="6">
    <source>
        <dbReference type="ARBA" id="ARBA00022547"/>
    </source>
</evidence>
<dbReference type="GO" id="GO:0046961">
    <property type="term" value="F:proton-transporting ATPase activity, rotational mechanism"/>
    <property type="evidence" value="ECO:0007669"/>
    <property type="project" value="TreeGrafter"/>
</dbReference>
<comment type="similarity">
    <text evidence="3">Belongs to the ATPase B chain family.</text>
</comment>
<comment type="subcellular location">
    <subcellularLocation>
        <location evidence="2">Endomembrane system</location>
    </subcellularLocation>
    <subcellularLocation>
        <location evidence="1">Membrane</location>
        <topology evidence="1">Single-pass membrane protein</topology>
    </subcellularLocation>
</comment>
<dbReference type="PANTHER" id="PTHR33445">
    <property type="entry name" value="ATP SYNTHASE SUBUNIT B', CHLOROPLASTIC"/>
    <property type="match status" value="1"/>
</dbReference>
<dbReference type="InterPro" id="IPR028987">
    <property type="entry name" value="ATP_synth_B-like_membr_sf"/>
</dbReference>
<keyword evidence="6" id="KW-0138">CF(0)</keyword>
<proteinExistence type="inferred from homology"/>
<evidence type="ECO:0000256" key="7">
    <source>
        <dbReference type="ARBA" id="ARBA00022692"/>
    </source>
</evidence>
<evidence type="ECO:0000256" key="12">
    <source>
        <dbReference type="ARBA" id="ARBA00023310"/>
    </source>
</evidence>
<evidence type="ECO:0000256" key="5">
    <source>
        <dbReference type="ARBA" id="ARBA00022475"/>
    </source>
</evidence>
<dbReference type="GO" id="GO:0015986">
    <property type="term" value="P:proton motive force-driven ATP synthesis"/>
    <property type="evidence" value="ECO:0007669"/>
    <property type="project" value="InterPro"/>
</dbReference>
<sequence length="156" mass="17514">MNINLTMIGQLIMFAMFTWFCMKFIWPPIVAAMDERKKRIESGLIAAERGLSEHKEAQQKAQEMINQSKDQAAEIIANAGRQASTMVEDAKDVASQEADRIKTHAQVEIEQEANRARNELKDQVSDLVMQGVNSVLAKEVDAKVHKDMLGKLSQTL</sequence>
<keyword evidence="12" id="KW-0066">ATP synthesis</keyword>
<feature type="transmembrane region" description="Helical" evidence="15">
    <location>
        <begin position="12"/>
        <end position="32"/>
    </location>
</feature>
<evidence type="ECO:0000256" key="2">
    <source>
        <dbReference type="ARBA" id="ARBA00004308"/>
    </source>
</evidence>
<keyword evidence="5" id="KW-1003">Cell membrane</keyword>
<evidence type="ECO:0000313" key="17">
    <source>
        <dbReference type="EMBL" id="SFV85332.1"/>
    </source>
</evidence>
<protein>
    <submittedName>
        <fullName evidence="16">ATP synthase F0 sector subunit b</fullName>
    </submittedName>
</protein>
<dbReference type="EMBL" id="FPHX01000173">
    <property type="protein sequence ID" value="SFV85332.1"/>
    <property type="molecule type" value="Genomic_DNA"/>
</dbReference>
<organism evidence="16">
    <name type="scientific">hydrothermal vent metagenome</name>
    <dbReference type="NCBI Taxonomy" id="652676"/>
    <lineage>
        <taxon>unclassified sequences</taxon>
        <taxon>metagenomes</taxon>
        <taxon>ecological metagenomes</taxon>
    </lineage>
</organism>
<dbReference type="InterPro" id="IPR002146">
    <property type="entry name" value="ATP_synth_b/b'su_bac/chlpt"/>
</dbReference>